<dbReference type="InterPro" id="IPR025649">
    <property type="entry name" value="DUF4360"/>
</dbReference>
<evidence type="ECO:0008006" key="4">
    <source>
        <dbReference type="Google" id="ProtNLM"/>
    </source>
</evidence>
<sequence>MKSTLILSLLPFTALATPLVARQDERAKFNGTIVSSGSGCPPGSVHPVFNPNNEYVQITLDSQIAQVGPGFGEADREKLCRISLFVTHREGRSTVNARATIGGDVTIPAASRITGTLHRTYVVATGGEYRPADLTFTDRNVAFNQVDAFTVSPNVVGPAQRVLEYVFEGSVRLQTSSQPSPSALLKQAILNLDISQQS</sequence>
<organism evidence="2 3">
    <name type="scientific">Podospora australis</name>
    <dbReference type="NCBI Taxonomy" id="1536484"/>
    <lineage>
        <taxon>Eukaryota</taxon>
        <taxon>Fungi</taxon>
        <taxon>Dikarya</taxon>
        <taxon>Ascomycota</taxon>
        <taxon>Pezizomycotina</taxon>
        <taxon>Sordariomycetes</taxon>
        <taxon>Sordariomycetidae</taxon>
        <taxon>Sordariales</taxon>
        <taxon>Podosporaceae</taxon>
        <taxon>Podospora</taxon>
    </lineage>
</organism>
<accession>A0AAN6WNM4</accession>
<reference evidence="2" key="1">
    <citation type="journal article" date="2023" name="Mol. Phylogenet. Evol.">
        <title>Genome-scale phylogeny and comparative genomics of the fungal order Sordariales.</title>
        <authorList>
            <person name="Hensen N."/>
            <person name="Bonometti L."/>
            <person name="Westerberg I."/>
            <person name="Brannstrom I.O."/>
            <person name="Guillou S."/>
            <person name="Cros-Aarteil S."/>
            <person name="Calhoun S."/>
            <person name="Haridas S."/>
            <person name="Kuo A."/>
            <person name="Mondo S."/>
            <person name="Pangilinan J."/>
            <person name="Riley R."/>
            <person name="LaButti K."/>
            <person name="Andreopoulos B."/>
            <person name="Lipzen A."/>
            <person name="Chen C."/>
            <person name="Yan M."/>
            <person name="Daum C."/>
            <person name="Ng V."/>
            <person name="Clum A."/>
            <person name="Steindorff A."/>
            <person name="Ohm R.A."/>
            <person name="Martin F."/>
            <person name="Silar P."/>
            <person name="Natvig D.O."/>
            <person name="Lalanne C."/>
            <person name="Gautier V."/>
            <person name="Ament-Velasquez S.L."/>
            <person name="Kruys A."/>
            <person name="Hutchinson M.I."/>
            <person name="Powell A.J."/>
            <person name="Barry K."/>
            <person name="Miller A.N."/>
            <person name="Grigoriev I.V."/>
            <person name="Debuchy R."/>
            <person name="Gladieux P."/>
            <person name="Hiltunen Thoren M."/>
            <person name="Johannesson H."/>
        </authorList>
    </citation>
    <scope>NUCLEOTIDE SEQUENCE</scope>
    <source>
        <strain evidence="2">PSN309</strain>
    </source>
</reference>
<dbReference type="Pfam" id="PF14273">
    <property type="entry name" value="DUF4360"/>
    <property type="match status" value="1"/>
</dbReference>
<feature type="signal peptide" evidence="1">
    <location>
        <begin position="1"/>
        <end position="16"/>
    </location>
</feature>
<comment type="caution">
    <text evidence="2">The sequence shown here is derived from an EMBL/GenBank/DDBJ whole genome shotgun (WGS) entry which is preliminary data.</text>
</comment>
<keyword evidence="3" id="KW-1185">Reference proteome</keyword>
<proteinExistence type="predicted"/>
<evidence type="ECO:0000313" key="2">
    <source>
        <dbReference type="EMBL" id="KAK4185374.1"/>
    </source>
</evidence>
<dbReference type="AlphaFoldDB" id="A0AAN6WNM4"/>
<reference evidence="2" key="2">
    <citation type="submission" date="2023-05" db="EMBL/GenBank/DDBJ databases">
        <authorList>
            <consortium name="Lawrence Berkeley National Laboratory"/>
            <person name="Steindorff A."/>
            <person name="Hensen N."/>
            <person name="Bonometti L."/>
            <person name="Westerberg I."/>
            <person name="Brannstrom I.O."/>
            <person name="Guillou S."/>
            <person name="Cros-Aarteil S."/>
            <person name="Calhoun S."/>
            <person name="Haridas S."/>
            <person name="Kuo A."/>
            <person name="Mondo S."/>
            <person name="Pangilinan J."/>
            <person name="Riley R."/>
            <person name="Labutti K."/>
            <person name="Andreopoulos B."/>
            <person name="Lipzen A."/>
            <person name="Chen C."/>
            <person name="Yanf M."/>
            <person name="Daum C."/>
            <person name="Ng V."/>
            <person name="Clum A."/>
            <person name="Ohm R."/>
            <person name="Martin F."/>
            <person name="Silar P."/>
            <person name="Natvig D."/>
            <person name="Lalanne C."/>
            <person name="Gautier V."/>
            <person name="Ament-Velasquez S.L."/>
            <person name="Kruys A."/>
            <person name="Hutchinson M.I."/>
            <person name="Powell A.J."/>
            <person name="Barry K."/>
            <person name="Miller A.N."/>
            <person name="Grigoriev I.V."/>
            <person name="Debuchy R."/>
            <person name="Gladieux P."/>
            <person name="Thoren M.H."/>
            <person name="Johannesson H."/>
        </authorList>
    </citation>
    <scope>NUCLEOTIDE SEQUENCE</scope>
    <source>
        <strain evidence="2">PSN309</strain>
    </source>
</reference>
<evidence type="ECO:0000313" key="3">
    <source>
        <dbReference type="Proteomes" id="UP001302126"/>
    </source>
</evidence>
<name>A0AAN6WNM4_9PEZI</name>
<keyword evidence="1" id="KW-0732">Signal</keyword>
<dbReference type="EMBL" id="MU864452">
    <property type="protein sequence ID" value="KAK4185374.1"/>
    <property type="molecule type" value="Genomic_DNA"/>
</dbReference>
<evidence type="ECO:0000256" key="1">
    <source>
        <dbReference type="SAM" id="SignalP"/>
    </source>
</evidence>
<feature type="chain" id="PRO_5042922924" description="Secreted protein" evidence="1">
    <location>
        <begin position="17"/>
        <end position="198"/>
    </location>
</feature>
<dbReference type="Proteomes" id="UP001302126">
    <property type="component" value="Unassembled WGS sequence"/>
</dbReference>
<gene>
    <name evidence="2" type="ORF">QBC35DRAFT_534241</name>
</gene>
<protein>
    <recommendedName>
        <fullName evidence="4">Secreted protein</fullName>
    </recommendedName>
</protein>